<dbReference type="EMBL" id="ML976662">
    <property type="protein sequence ID" value="KAF1977920.1"/>
    <property type="molecule type" value="Genomic_DNA"/>
</dbReference>
<accession>A0A6A5VMW8</accession>
<evidence type="ECO:0000259" key="1">
    <source>
        <dbReference type="Pfam" id="PF01965"/>
    </source>
</evidence>
<protein>
    <submittedName>
        <fullName evidence="2">Class I glutamine amidotransferase-like protein</fullName>
    </submittedName>
</protein>
<organism evidence="2 3">
    <name type="scientific">Bimuria novae-zelandiae CBS 107.79</name>
    <dbReference type="NCBI Taxonomy" id="1447943"/>
    <lineage>
        <taxon>Eukaryota</taxon>
        <taxon>Fungi</taxon>
        <taxon>Dikarya</taxon>
        <taxon>Ascomycota</taxon>
        <taxon>Pezizomycotina</taxon>
        <taxon>Dothideomycetes</taxon>
        <taxon>Pleosporomycetidae</taxon>
        <taxon>Pleosporales</taxon>
        <taxon>Massarineae</taxon>
        <taxon>Didymosphaeriaceae</taxon>
        <taxon>Bimuria</taxon>
    </lineage>
</organism>
<dbReference type="SUPFAM" id="SSF52317">
    <property type="entry name" value="Class I glutamine amidotransferase-like"/>
    <property type="match status" value="1"/>
</dbReference>
<gene>
    <name evidence="2" type="ORF">BU23DRAFT_596214</name>
</gene>
<evidence type="ECO:0000313" key="2">
    <source>
        <dbReference type="EMBL" id="KAF1977920.1"/>
    </source>
</evidence>
<name>A0A6A5VMW8_9PLEO</name>
<dbReference type="Gene3D" id="3.40.50.880">
    <property type="match status" value="1"/>
</dbReference>
<proteinExistence type="predicted"/>
<dbReference type="OrthoDB" id="543156at2759"/>
<dbReference type="InterPro" id="IPR002818">
    <property type="entry name" value="DJ-1/PfpI"/>
</dbReference>
<reference evidence="2" key="1">
    <citation type="journal article" date="2020" name="Stud. Mycol.">
        <title>101 Dothideomycetes genomes: a test case for predicting lifestyles and emergence of pathogens.</title>
        <authorList>
            <person name="Haridas S."/>
            <person name="Albert R."/>
            <person name="Binder M."/>
            <person name="Bloem J."/>
            <person name="Labutti K."/>
            <person name="Salamov A."/>
            <person name="Andreopoulos B."/>
            <person name="Baker S."/>
            <person name="Barry K."/>
            <person name="Bills G."/>
            <person name="Bluhm B."/>
            <person name="Cannon C."/>
            <person name="Castanera R."/>
            <person name="Culley D."/>
            <person name="Daum C."/>
            <person name="Ezra D."/>
            <person name="Gonzalez J."/>
            <person name="Henrissat B."/>
            <person name="Kuo A."/>
            <person name="Liang C."/>
            <person name="Lipzen A."/>
            <person name="Lutzoni F."/>
            <person name="Magnuson J."/>
            <person name="Mondo S."/>
            <person name="Nolan M."/>
            <person name="Ohm R."/>
            <person name="Pangilinan J."/>
            <person name="Park H.-J."/>
            <person name="Ramirez L."/>
            <person name="Alfaro M."/>
            <person name="Sun H."/>
            <person name="Tritt A."/>
            <person name="Yoshinaga Y."/>
            <person name="Zwiers L.-H."/>
            <person name="Turgeon B."/>
            <person name="Goodwin S."/>
            <person name="Spatafora J."/>
            <person name="Crous P."/>
            <person name="Grigoriev I."/>
        </authorList>
    </citation>
    <scope>NUCLEOTIDE SEQUENCE</scope>
    <source>
        <strain evidence="2">CBS 107.79</strain>
    </source>
</reference>
<dbReference type="Proteomes" id="UP000800036">
    <property type="component" value="Unassembled WGS sequence"/>
</dbReference>
<dbReference type="AlphaFoldDB" id="A0A6A5VMW8"/>
<dbReference type="PANTHER" id="PTHR43130:SF15">
    <property type="entry name" value="THIJ_PFPI FAMILY PROTEIN (AFU_ORTHOLOGUE AFUA_5G14240)"/>
    <property type="match status" value="1"/>
</dbReference>
<dbReference type="InterPro" id="IPR052158">
    <property type="entry name" value="INH-QAR"/>
</dbReference>
<keyword evidence="2" id="KW-0315">Glutamine amidotransferase</keyword>
<dbReference type="Pfam" id="PF01965">
    <property type="entry name" value="DJ-1_PfpI"/>
    <property type="match status" value="1"/>
</dbReference>
<dbReference type="CDD" id="cd03139">
    <property type="entry name" value="GATase1_PfpI_2"/>
    <property type="match status" value="1"/>
</dbReference>
<dbReference type="GO" id="GO:0016740">
    <property type="term" value="F:transferase activity"/>
    <property type="evidence" value="ECO:0007669"/>
    <property type="project" value="UniProtKB-KW"/>
</dbReference>
<keyword evidence="2" id="KW-0808">Transferase</keyword>
<keyword evidence="3" id="KW-1185">Reference proteome</keyword>
<dbReference type="InterPro" id="IPR029062">
    <property type="entry name" value="Class_I_gatase-like"/>
</dbReference>
<evidence type="ECO:0000313" key="3">
    <source>
        <dbReference type="Proteomes" id="UP000800036"/>
    </source>
</evidence>
<sequence length="245" mass="26006">MRPPYLLLSALPTALSAPTLPPLNTSTLAVTFGMLVFPGFQALDVFGPLDVLNSLSSLYNLPATIGMHLDILAATPGPVSTALNASGGSFGQEIVVSTTFEQFMAEGRGMDVLHVPGGLGTRNNVSAEIAFMRDVAPRENYILAICTGATIAARTGILDGRRATTNKKSWAWATSTGPRVQWQRTAQWVVDGNVWSSSGVAAGMDAVFAWVGSVYGEDVAGYVGDYIEYRRARDAGDDPFAGVWE</sequence>
<dbReference type="PANTHER" id="PTHR43130">
    <property type="entry name" value="ARAC-FAMILY TRANSCRIPTIONAL REGULATOR"/>
    <property type="match status" value="1"/>
</dbReference>
<feature type="domain" description="DJ-1/PfpI" evidence="1">
    <location>
        <begin position="34"/>
        <end position="205"/>
    </location>
</feature>